<protein>
    <submittedName>
        <fullName evidence="3">dCTP deaminase</fullName>
        <ecNumber evidence="3">3.5.4.13</ecNumber>
    </submittedName>
</protein>
<reference evidence="3 5" key="1">
    <citation type="submission" date="2018-10" db="EMBL/GenBank/DDBJ databases">
        <title>Co-occurring genomic capacity for anaerobic methane metabolism and dissimilatory sulfite reduction discovered in the Korarchaeota.</title>
        <authorList>
            <person name="Mckay L.J."/>
            <person name="Dlakic M."/>
            <person name="Fields M.W."/>
            <person name="Delmont T.O."/>
            <person name="Eren A.M."/>
            <person name="Jay Z.J."/>
            <person name="Klingelsmith K.B."/>
            <person name="Rusch D.B."/>
            <person name="Inskeep W.P."/>
        </authorList>
    </citation>
    <scope>NUCLEOTIDE SEQUENCE [LARGE SCALE GENOMIC DNA]</scope>
    <source>
        <strain evidence="3 5">MDKW</strain>
    </source>
</reference>
<dbReference type="EC" id="3.5.4.13" evidence="3"/>
<dbReference type="Proteomes" id="UP000277582">
    <property type="component" value="Unassembled WGS sequence"/>
</dbReference>
<evidence type="ECO:0000256" key="2">
    <source>
        <dbReference type="ARBA" id="ARBA00023080"/>
    </source>
</evidence>
<dbReference type="NCBIfam" id="TIGR02274">
    <property type="entry name" value="dCTP_deam"/>
    <property type="match status" value="1"/>
</dbReference>
<dbReference type="AlphaFoldDB" id="A0A429GC51"/>
<keyword evidence="1 3" id="KW-0378">Hydrolase</keyword>
<dbReference type="OrthoDB" id="33242at2157"/>
<dbReference type="InterPro" id="IPR036157">
    <property type="entry name" value="dUTPase-like_sf"/>
</dbReference>
<dbReference type="GO" id="GO:0006229">
    <property type="term" value="P:dUTP biosynthetic process"/>
    <property type="evidence" value="ECO:0007669"/>
    <property type="project" value="InterPro"/>
</dbReference>
<dbReference type="SUPFAM" id="SSF51283">
    <property type="entry name" value="dUTPase-like"/>
    <property type="match status" value="1"/>
</dbReference>
<dbReference type="RefSeq" id="WP_125672997.1">
    <property type="nucleotide sequence ID" value="NZ_RCOS01000176.1"/>
</dbReference>
<organism evidence="3 5">
    <name type="scientific">Candidatus Methanodesulfokora washburnensis</name>
    <dbReference type="NCBI Taxonomy" id="2478471"/>
    <lineage>
        <taxon>Archaea</taxon>
        <taxon>Thermoproteota</taxon>
        <taxon>Candidatus Korarchaeia</taxon>
        <taxon>Candidatus Korarchaeia incertae sedis</taxon>
        <taxon>Candidatus Methanodesulfokora</taxon>
    </lineage>
</organism>
<dbReference type="GO" id="GO:0008829">
    <property type="term" value="F:dCTP deaminase activity"/>
    <property type="evidence" value="ECO:0007669"/>
    <property type="project" value="UniProtKB-EC"/>
</dbReference>
<keyword evidence="2" id="KW-0546">Nucleotide metabolism</keyword>
<reference evidence="4 6" key="2">
    <citation type="journal article" date="2019" name="Nat. Microbiol.">
        <title>Wide diversity of methane and short-chain alkane metabolisms in uncultured archaea.</title>
        <authorList>
            <person name="Borrel G."/>
            <person name="Adam P.S."/>
            <person name="McKay L.J."/>
            <person name="Chen L.X."/>
            <person name="Sierra-Garcia I.N."/>
            <person name="Sieber C.M."/>
            <person name="Letourneur Q."/>
            <person name="Ghozlane A."/>
            <person name="Andersen G.L."/>
            <person name="Li W.J."/>
            <person name="Hallam S.J."/>
            <person name="Muyzer G."/>
            <person name="de Oliveira V.M."/>
            <person name="Inskeep W.P."/>
            <person name="Banfield J.F."/>
            <person name="Gribaldo S."/>
        </authorList>
    </citation>
    <scope>NUCLEOTIDE SEQUENCE [LARGE SCALE GENOMIC DNA]</scope>
    <source>
        <strain evidence="4">NM4</strain>
    </source>
</reference>
<evidence type="ECO:0000313" key="5">
    <source>
        <dbReference type="Proteomes" id="UP000277582"/>
    </source>
</evidence>
<evidence type="ECO:0000313" key="4">
    <source>
        <dbReference type="EMBL" id="RZN63524.1"/>
    </source>
</evidence>
<dbReference type="Gene3D" id="2.70.40.10">
    <property type="match status" value="1"/>
</dbReference>
<proteinExistence type="predicted"/>
<comment type="caution">
    <text evidence="3">The sequence shown here is derived from an EMBL/GenBank/DDBJ whole genome shotgun (WGS) entry which is preliminary data.</text>
</comment>
<dbReference type="PANTHER" id="PTHR42680:SF3">
    <property type="entry name" value="DCTP DEAMINASE"/>
    <property type="match status" value="1"/>
</dbReference>
<dbReference type="EMBL" id="RCOS01000176">
    <property type="protein sequence ID" value="RSN71404.1"/>
    <property type="molecule type" value="Genomic_DNA"/>
</dbReference>
<evidence type="ECO:0000256" key="1">
    <source>
        <dbReference type="ARBA" id="ARBA00022801"/>
    </source>
</evidence>
<accession>A0A429GC51</accession>
<gene>
    <name evidence="3" type="primary">dcd</name>
    <name evidence="3" type="ORF">D6D85_16195</name>
    <name evidence="4" type="ORF">EF810_00710</name>
</gene>
<dbReference type="CDD" id="cd07557">
    <property type="entry name" value="trimeric_dUTPase"/>
    <property type="match status" value="1"/>
</dbReference>
<dbReference type="EMBL" id="RXII01000012">
    <property type="protein sequence ID" value="RZN63524.1"/>
    <property type="molecule type" value="Genomic_DNA"/>
</dbReference>
<sequence>MILSDRDILREIERGNIRIEPFDRKRVGPCSVDLTLDDIFMVFERGSVIDPLNLSEIPIRKVRTDGGKFRIMPGQFVLASTAEKIAISREIAATLEGLSSLARLGIIVHAAGLVNPGTGLISPSKLVLEISNRGSSDVLLTPGMRIVQIIFHRLTSPAEIGYDERKSSKYVGQEEPIVKKIE</sequence>
<dbReference type="Proteomes" id="UP000316217">
    <property type="component" value="Unassembled WGS sequence"/>
</dbReference>
<name>A0A429GC51_9CREN</name>
<keyword evidence="5" id="KW-1185">Reference proteome</keyword>
<dbReference type="InterPro" id="IPR011962">
    <property type="entry name" value="dCTP_deaminase"/>
</dbReference>
<dbReference type="InterPro" id="IPR033704">
    <property type="entry name" value="dUTPase_trimeric"/>
</dbReference>
<dbReference type="GO" id="GO:0015949">
    <property type="term" value="P:nucleobase-containing small molecule interconversion"/>
    <property type="evidence" value="ECO:0007669"/>
    <property type="project" value="TreeGrafter"/>
</dbReference>
<evidence type="ECO:0000313" key="6">
    <source>
        <dbReference type="Proteomes" id="UP000316217"/>
    </source>
</evidence>
<dbReference type="Pfam" id="PF22769">
    <property type="entry name" value="DCD"/>
    <property type="match status" value="1"/>
</dbReference>
<dbReference type="PANTHER" id="PTHR42680">
    <property type="entry name" value="DCTP DEAMINASE"/>
    <property type="match status" value="1"/>
</dbReference>
<evidence type="ECO:0000313" key="3">
    <source>
        <dbReference type="EMBL" id="RSN71404.1"/>
    </source>
</evidence>